<gene>
    <name evidence="1" type="ORF">BSIN_3320</name>
</gene>
<sequence length="63" mass="6440">MSGAATYCARAAAGRRAAASGAVKRASQAGPRRGSSRLLRLLVRPLDAAGDGETRAVARAFLK</sequence>
<reference evidence="1 2" key="1">
    <citation type="submission" date="2017-04" db="EMBL/GenBank/DDBJ databases">
        <authorList>
            <person name="Afonso C.L."/>
            <person name="Miller P.J."/>
            <person name="Scott M.A."/>
            <person name="Spackman E."/>
            <person name="Goraichik I."/>
            <person name="Dimitrov K.M."/>
            <person name="Suarez D.L."/>
            <person name="Swayne D.E."/>
        </authorList>
    </citation>
    <scope>NUCLEOTIDE SEQUENCE [LARGE SCALE GENOMIC DNA]</scope>
    <source>
        <strain evidence="1">LMG 28154</strain>
    </source>
</reference>
<proteinExistence type="predicted"/>
<protein>
    <submittedName>
        <fullName evidence="1">Uncharacterized protein</fullName>
    </submittedName>
</protein>
<evidence type="ECO:0000313" key="2">
    <source>
        <dbReference type="Proteomes" id="UP000198460"/>
    </source>
</evidence>
<accession>A0A238H4R5</accession>
<evidence type="ECO:0000313" key="1">
    <source>
        <dbReference type="EMBL" id="SMG00252.1"/>
    </source>
</evidence>
<dbReference type="EMBL" id="FXAN01000051">
    <property type="protein sequence ID" value="SMG00252.1"/>
    <property type="molecule type" value="Genomic_DNA"/>
</dbReference>
<dbReference type="Proteomes" id="UP000198460">
    <property type="component" value="Unassembled WGS sequence"/>
</dbReference>
<dbReference type="AlphaFoldDB" id="A0A238H4R5"/>
<name>A0A238H4R5_9BURK</name>
<organism evidence="1 2">
    <name type="scientific">Burkholderia singularis</name>
    <dbReference type="NCBI Taxonomy" id="1503053"/>
    <lineage>
        <taxon>Bacteria</taxon>
        <taxon>Pseudomonadati</taxon>
        <taxon>Pseudomonadota</taxon>
        <taxon>Betaproteobacteria</taxon>
        <taxon>Burkholderiales</taxon>
        <taxon>Burkholderiaceae</taxon>
        <taxon>Burkholderia</taxon>
        <taxon>pseudomallei group</taxon>
    </lineage>
</organism>